<organism evidence="2">
    <name type="scientific">Rhizophora mucronata</name>
    <name type="common">Asiatic mangrove</name>
    <dbReference type="NCBI Taxonomy" id="61149"/>
    <lineage>
        <taxon>Eukaryota</taxon>
        <taxon>Viridiplantae</taxon>
        <taxon>Streptophyta</taxon>
        <taxon>Embryophyta</taxon>
        <taxon>Tracheophyta</taxon>
        <taxon>Spermatophyta</taxon>
        <taxon>Magnoliopsida</taxon>
        <taxon>eudicotyledons</taxon>
        <taxon>Gunneridae</taxon>
        <taxon>Pentapetalae</taxon>
        <taxon>rosids</taxon>
        <taxon>fabids</taxon>
        <taxon>Malpighiales</taxon>
        <taxon>Rhizophoraceae</taxon>
        <taxon>Rhizophora</taxon>
    </lineage>
</organism>
<protein>
    <recommendedName>
        <fullName evidence="1">F-box associated beta-propeller type 3 domain-containing protein</fullName>
    </recommendedName>
</protein>
<dbReference type="InterPro" id="IPR013187">
    <property type="entry name" value="F-box-assoc_dom_typ3"/>
</dbReference>
<reference evidence="2" key="1">
    <citation type="submission" date="2018-02" db="EMBL/GenBank/DDBJ databases">
        <title>Rhizophora mucronata_Transcriptome.</title>
        <authorList>
            <person name="Meera S.P."/>
            <person name="Sreeshan A."/>
            <person name="Augustine A."/>
        </authorList>
    </citation>
    <scope>NUCLEOTIDE SEQUENCE</scope>
    <source>
        <tissue evidence="2">Leaf</tissue>
    </source>
</reference>
<dbReference type="InterPro" id="IPR050796">
    <property type="entry name" value="SCF_F-box_component"/>
</dbReference>
<sequence length="266" mass="30797">MKAGALSGFNISLNTLDPFSMRFSQTKRLSILHIFPLMYPSFGDRESSIVPVMAFFWYPITNDYKVVVLQYSEDIDYTLGMVHTLGTDYWKDLGTDLDAEILILNRTTCCTYLNGFYYFLGSHARVISFDMGTDALQVIPQPNEIQLPMGQWSDQNLHLAVYQDRIALFKLGYQDYHLNVWLLEEGSWIKHLSVGPLTGMVYPVGCWNNEELLLHSETYELLLCKLTTLEIRHLGLQGSYNCLGINKYRESLISIEDLYKHRHERR</sequence>
<dbReference type="NCBIfam" id="TIGR01640">
    <property type="entry name" value="F_box_assoc_1"/>
    <property type="match status" value="1"/>
</dbReference>
<dbReference type="AlphaFoldDB" id="A0A2P2MWH0"/>
<evidence type="ECO:0000313" key="2">
    <source>
        <dbReference type="EMBL" id="MBX34565.1"/>
    </source>
</evidence>
<dbReference type="PANTHER" id="PTHR31672">
    <property type="entry name" value="BNACNNG10540D PROTEIN"/>
    <property type="match status" value="1"/>
</dbReference>
<accession>A0A2P2MWH0</accession>
<dbReference type="EMBL" id="GGEC01054081">
    <property type="protein sequence ID" value="MBX34565.1"/>
    <property type="molecule type" value="Transcribed_RNA"/>
</dbReference>
<dbReference type="Pfam" id="PF08268">
    <property type="entry name" value="FBA_3"/>
    <property type="match status" value="1"/>
</dbReference>
<feature type="domain" description="F-box associated beta-propeller type 3" evidence="1">
    <location>
        <begin position="55"/>
        <end position="195"/>
    </location>
</feature>
<evidence type="ECO:0000259" key="1">
    <source>
        <dbReference type="Pfam" id="PF08268"/>
    </source>
</evidence>
<proteinExistence type="predicted"/>
<dbReference type="InterPro" id="IPR017451">
    <property type="entry name" value="F-box-assoc_interact_dom"/>
</dbReference>
<name>A0A2P2MWH0_RHIMU</name>
<dbReference type="PANTHER" id="PTHR31672:SF10">
    <property type="entry name" value="F-BOX DOMAIN-CONTAINING PROTEIN"/>
    <property type="match status" value="1"/>
</dbReference>
<dbReference type="EMBL" id="GGEC01054079">
    <property type="protein sequence ID" value="MBX34563.1"/>
    <property type="molecule type" value="Transcribed_RNA"/>
</dbReference>